<dbReference type="PROSITE" id="PS50039">
    <property type="entry name" value="FORK_HEAD_3"/>
    <property type="match status" value="1"/>
</dbReference>
<accession>A0A2P5HGX4</accession>
<evidence type="ECO:0000256" key="5">
    <source>
        <dbReference type="PROSITE-ProRule" id="PRU00089"/>
    </source>
</evidence>
<keyword evidence="1" id="KW-0805">Transcription regulation</keyword>
<evidence type="ECO:0000256" key="4">
    <source>
        <dbReference type="ARBA" id="ARBA00023242"/>
    </source>
</evidence>
<feature type="region of interest" description="Disordered" evidence="6">
    <location>
        <begin position="207"/>
        <end position="226"/>
    </location>
</feature>
<dbReference type="PANTHER" id="PTHR46078:SF2">
    <property type="entry name" value="FORK-HEAD DOMAIN-CONTAINING PROTEIN"/>
    <property type="match status" value="1"/>
</dbReference>
<protein>
    <recommendedName>
        <fullName evidence="7">Fork-head domain-containing protein</fullName>
    </recommendedName>
</protein>
<evidence type="ECO:0000256" key="2">
    <source>
        <dbReference type="ARBA" id="ARBA00023125"/>
    </source>
</evidence>
<feature type="compositionally biased region" description="Polar residues" evidence="6">
    <location>
        <begin position="389"/>
        <end position="405"/>
    </location>
</feature>
<evidence type="ECO:0000313" key="9">
    <source>
        <dbReference type="Proteomes" id="UP000094444"/>
    </source>
</evidence>
<evidence type="ECO:0000256" key="6">
    <source>
        <dbReference type="SAM" id="MobiDB-lite"/>
    </source>
</evidence>
<evidence type="ECO:0000256" key="3">
    <source>
        <dbReference type="ARBA" id="ARBA00023163"/>
    </source>
</evidence>
<dbReference type="STRING" id="158607.A0A2P5HGX4"/>
<dbReference type="EMBL" id="MAVT02002223">
    <property type="protein sequence ID" value="POS69501.1"/>
    <property type="molecule type" value="Genomic_DNA"/>
</dbReference>
<proteinExistence type="predicted"/>
<keyword evidence="4 5" id="KW-0539">Nucleus</keyword>
<keyword evidence="2 5" id="KW-0238">DNA-binding</keyword>
<keyword evidence="9" id="KW-1185">Reference proteome</keyword>
<dbReference type="Pfam" id="PF00250">
    <property type="entry name" value="Forkhead"/>
    <property type="match status" value="1"/>
</dbReference>
<dbReference type="InParanoid" id="A0A2P5HGX4"/>
<dbReference type="InterPro" id="IPR036390">
    <property type="entry name" value="WH_DNA-bd_sf"/>
</dbReference>
<organism evidence="8 9">
    <name type="scientific">Diaporthe helianthi</name>
    <dbReference type="NCBI Taxonomy" id="158607"/>
    <lineage>
        <taxon>Eukaryota</taxon>
        <taxon>Fungi</taxon>
        <taxon>Dikarya</taxon>
        <taxon>Ascomycota</taxon>
        <taxon>Pezizomycotina</taxon>
        <taxon>Sordariomycetes</taxon>
        <taxon>Sordariomycetidae</taxon>
        <taxon>Diaporthales</taxon>
        <taxon>Diaporthaceae</taxon>
        <taxon>Diaporthe</taxon>
    </lineage>
</organism>
<dbReference type="GO" id="GO:0005634">
    <property type="term" value="C:nucleus"/>
    <property type="evidence" value="ECO:0007669"/>
    <property type="project" value="UniProtKB-SubCell"/>
</dbReference>
<evidence type="ECO:0000256" key="1">
    <source>
        <dbReference type="ARBA" id="ARBA00023015"/>
    </source>
</evidence>
<dbReference type="PROSITE" id="PS00658">
    <property type="entry name" value="FORK_HEAD_2"/>
    <property type="match status" value="1"/>
</dbReference>
<feature type="DNA-binding region" description="Fork-head" evidence="5">
    <location>
        <begin position="332"/>
        <end position="442"/>
    </location>
</feature>
<name>A0A2P5HGX4_DIAHE</name>
<evidence type="ECO:0000259" key="7">
    <source>
        <dbReference type="PROSITE" id="PS50039"/>
    </source>
</evidence>
<dbReference type="SMART" id="SM00339">
    <property type="entry name" value="FH"/>
    <property type="match status" value="1"/>
</dbReference>
<feature type="compositionally biased region" description="Low complexity" evidence="6">
    <location>
        <begin position="217"/>
        <end position="226"/>
    </location>
</feature>
<feature type="region of interest" description="Disordered" evidence="6">
    <location>
        <begin position="1"/>
        <end position="22"/>
    </location>
</feature>
<feature type="domain" description="Fork-head" evidence="7">
    <location>
        <begin position="332"/>
        <end position="442"/>
    </location>
</feature>
<feature type="region of interest" description="Disordered" evidence="6">
    <location>
        <begin position="52"/>
        <end position="120"/>
    </location>
</feature>
<dbReference type="Gene3D" id="1.10.10.10">
    <property type="entry name" value="Winged helix-like DNA-binding domain superfamily/Winged helix DNA-binding domain"/>
    <property type="match status" value="1"/>
</dbReference>
<dbReference type="GO" id="GO:0000981">
    <property type="term" value="F:DNA-binding transcription factor activity, RNA polymerase II-specific"/>
    <property type="evidence" value="ECO:0007669"/>
    <property type="project" value="TreeGrafter"/>
</dbReference>
<evidence type="ECO:0000313" key="8">
    <source>
        <dbReference type="EMBL" id="POS69501.1"/>
    </source>
</evidence>
<dbReference type="CDD" id="cd20032">
    <property type="entry name" value="FH_FOXO"/>
    <property type="match status" value="1"/>
</dbReference>
<feature type="region of interest" description="Disordered" evidence="6">
    <location>
        <begin position="436"/>
        <end position="458"/>
    </location>
</feature>
<dbReference type="Proteomes" id="UP000094444">
    <property type="component" value="Unassembled WGS sequence"/>
</dbReference>
<comment type="subcellular location">
    <subcellularLocation>
        <location evidence="5">Nucleus</location>
    </subcellularLocation>
</comment>
<dbReference type="OrthoDB" id="5954824at2759"/>
<gene>
    <name evidence="8" type="ORF">DHEL01_v212106</name>
</gene>
<reference evidence="8" key="1">
    <citation type="submission" date="2017-09" db="EMBL/GenBank/DDBJ databases">
        <title>Polyketide synthases of a Diaporthe helianthi virulent isolate.</title>
        <authorList>
            <person name="Baroncelli R."/>
        </authorList>
    </citation>
    <scope>NUCLEOTIDE SEQUENCE [LARGE SCALE GENOMIC DNA]</scope>
    <source>
        <strain evidence="8">7/96</strain>
    </source>
</reference>
<dbReference type="InterPro" id="IPR030456">
    <property type="entry name" value="TF_fork_head_CS_2"/>
</dbReference>
<dbReference type="SUPFAM" id="SSF46785">
    <property type="entry name" value="Winged helix' DNA-binding domain"/>
    <property type="match status" value="1"/>
</dbReference>
<dbReference type="AlphaFoldDB" id="A0A2P5HGX4"/>
<dbReference type="InterPro" id="IPR001766">
    <property type="entry name" value="Fork_head_dom"/>
</dbReference>
<keyword evidence="3" id="KW-0804">Transcription</keyword>
<sequence length="700" mass="75899">MAQDGESVDGLLPIASPDTSGSYSPCGNVHLKHENSFCTTQACPEAITDVNPGINGTYSPATIPPQAYDARRSAAVTASSHDQVGPLDGTERDGSCPTQGRLSLEPHSQHDGNDPEALSQRPHNFQRVHSTGFDGYSPDTISKAAAESVSSRRQSLAYNAINNRSDKLSLYDPDVQTQPAADEWTSVEYCAPLQEPPYQQPLLPASRLASASTTNGAQPSPAPFSSVAASRPGPFYQNVQEDDLAGFAPTHELYDPLSHADVVPKTTMSPCSSTLAMGSDAICIHREATAALSDPDIDMDVEMDADMAYNPNLYDAEDVLGSRASTEPAPGKNDEPYAQLIYRAFMSRPNKSMTLQEIYQWFRENTEKAKSTGKGWQNSIRHNLSMNGAFTKRSSNQPPLNSDGSLSLDASGVDGRKSTEWFLESRYYDGVESTTRYRKGNSKSGGRNTTRGDRALDGNVKAVSGRKGGYQAAQNRKRMKAEQQQEAARQRNQRLQQFGPHLYAADEDGRFYPELEYPAHFANAANTSSPFQLTARAHPSLSGHAGGGMPRGRQGQLDINYFQPRLQVPESVVHDTHGQVLPGDVDPATEPTTPPGSGHDSQLEMGQLQMSYENDYHHPYMPGFLVRSDAGYHHPAAATTVSPMGYPPQLQYTLGQVESGFEAPSGTEIPLFLSGKNLTTEEATAMMAANPWPNDGPYCG</sequence>
<dbReference type="InterPro" id="IPR036388">
    <property type="entry name" value="WH-like_DNA-bd_sf"/>
</dbReference>
<comment type="caution">
    <text evidence="8">The sequence shown here is derived from an EMBL/GenBank/DDBJ whole genome shotgun (WGS) entry which is preliminary data.</text>
</comment>
<feature type="region of interest" description="Disordered" evidence="6">
    <location>
        <begin position="389"/>
        <end position="413"/>
    </location>
</feature>
<dbReference type="InterPro" id="IPR045912">
    <property type="entry name" value="FOXJ2/3-like"/>
</dbReference>
<dbReference type="GO" id="GO:0000978">
    <property type="term" value="F:RNA polymerase II cis-regulatory region sequence-specific DNA binding"/>
    <property type="evidence" value="ECO:0007669"/>
    <property type="project" value="TreeGrafter"/>
</dbReference>
<dbReference type="PANTHER" id="PTHR46078">
    <property type="entry name" value="FORKHEAD BOX PROTEIN J2 FAMILY MEMBER"/>
    <property type="match status" value="1"/>
</dbReference>